<evidence type="ECO:0000256" key="3">
    <source>
        <dbReference type="ARBA" id="ARBA00022692"/>
    </source>
</evidence>
<evidence type="ECO:0000256" key="2">
    <source>
        <dbReference type="ARBA" id="ARBA00022475"/>
    </source>
</evidence>
<keyword evidence="3 6" id="KW-0812">Transmembrane</keyword>
<keyword evidence="5 6" id="KW-0472">Membrane</keyword>
<dbReference type="SUPFAM" id="SSF103473">
    <property type="entry name" value="MFS general substrate transporter"/>
    <property type="match status" value="1"/>
</dbReference>
<organism evidence="7 8">
    <name type="scientific">Planococcus salinus</name>
    <dbReference type="NCBI Taxonomy" id="1848460"/>
    <lineage>
        <taxon>Bacteria</taxon>
        <taxon>Bacillati</taxon>
        <taxon>Bacillota</taxon>
        <taxon>Bacilli</taxon>
        <taxon>Bacillales</taxon>
        <taxon>Caryophanaceae</taxon>
        <taxon>Planococcus</taxon>
    </lineage>
</organism>
<feature type="transmembrane region" description="Helical" evidence="6">
    <location>
        <begin position="228"/>
        <end position="252"/>
    </location>
</feature>
<accession>A0A3M8P4H6</accession>
<evidence type="ECO:0000256" key="5">
    <source>
        <dbReference type="ARBA" id="ARBA00023136"/>
    </source>
</evidence>
<feature type="transmembrane region" description="Helical" evidence="6">
    <location>
        <begin position="264"/>
        <end position="282"/>
    </location>
</feature>
<feature type="transmembrane region" description="Helical" evidence="6">
    <location>
        <begin position="78"/>
        <end position="100"/>
    </location>
</feature>
<feature type="transmembrane region" description="Helical" evidence="6">
    <location>
        <begin position="106"/>
        <end position="133"/>
    </location>
</feature>
<dbReference type="Gene3D" id="1.20.1250.20">
    <property type="entry name" value="MFS general substrate transporter like domains"/>
    <property type="match status" value="1"/>
</dbReference>
<reference evidence="7 8" key="1">
    <citation type="journal article" date="2018" name="Int. J. Syst. Evol. Microbiol.">
        <title>Planococcus salinus sp. nov., a moderately halophilic bacterium isolated from a saline-alkali soil.</title>
        <authorList>
            <person name="Gan L."/>
        </authorList>
    </citation>
    <scope>NUCLEOTIDE SEQUENCE [LARGE SCALE GENOMIC DNA]</scope>
    <source>
        <strain evidence="7 8">LCB217</strain>
    </source>
</reference>
<dbReference type="Pfam" id="PF07690">
    <property type="entry name" value="MFS_1"/>
    <property type="match status" value="1"/>
</dbReference>
<comment type="caution">
    <text evidence="7">The sequence shown here is derived from an EMBL/GenBank/DDBJ whole genome shotgun (WGS) entry which is preliminary data.</text>
</comment>
<gene>
    <name evidence="7" type="ORF">EEX84_13925</name>
</gene>
<dbReference type="EMBL" id="RIAX01000012">
    <property type="protein sequence ID" value="RNF38555.1"/>
    <property type="molecule type" value="Genomic_DNA"/>
</dbReference>
<feature type="transmembrane region" description="Helical" evidence="6">
    <location>
        <begin position="294"/>
        <end position="315"/>
    </location>
</feature>
<evidence type="ECO:0000313" key="7">
    <source>
        <dbReference type="EMBL" id="RNF38555.1"/>
    </source>
</evidence>
<dbReference type="CDD" id="cd06173">
    <property type="entry name" value="MFS_MefA_like"/>
    <property type="match status" value="1"/>
</dbReference>
<dbReference type="AlphaFoldDB" id="A0A3M8P4H6"/>
<evidence type="ECO:0000256" key="6">
    <source>
        <dbReference type="SAM" id="Phobius"/>
    </source>
</evidence>
<keyword evidence="8" id="KW-1185">Reference proteome</keyword>
<dbReference type="InterPro" id="IPR011701">
    <property type="entry name" value="MFS"/>
</dbReference>
<evidence type="ECO:0000256" key="1">
    <source>
        <dbReference type="ARBA" id="ARBA00004651"/>
    </source>
</evidence>
<protein>
    <submittedName>
        <fullName evidence="7">MFS transporter</fullName>
    </submittedName>
</protein>
<keyword evidence="2" id="KW-1003">Cell membrane</keyword>
<feature type="transmembrane region" description="Helical" evidence="6">
    <location>
        <begin position="174"/>
        <end position="196"/>
    </location>
</feature>
<dbReference type="GO" id="GO:0022857">
    <property type="term" value="F:transmembrane transporter activity"/>
    <property type="evidence" value="ECO:0007669"/>
    <property type="project" value="InterPro"/>
</dbReference>
<dbReference type="GO" id="GO:0005886">
    <property type="term" value="C:plasma membrane"/>
    <property type="evidence" value="ECO:0007669"/>
    <property type="project" value="UniProtKB-SubCell"/>
</dbReference>
<dbReference type="PANTHER" id="PTHR23513">
    <property type="entry name" value="INTEGRAL MEMBRANE EFFLUX PROTEIN-RELATED"/>
    <property type="match status" value="1"/>
</dbReference>
<dbReference type="OrthoDB" id="9775268at2"/>
<feature type="transmembrane region" description="Helical" evidence="6">
    <location>
        <begin position="321"/>
        <end position="340"/>
    </location>
</feature>
<evidence type="ECO:0000313" key="8">
    <source>
        <dbReference type="Proteomes" id="UP000275473"/>
    </source>
</evidence>
<keyword evidence="4 6" id="KW-1133">Transmembrane helix</keyword>
<dbReference type="InterPro" id="IPR036259">
    <property type="entry name" value="MFS_trans_sf"/>
</dbReference>
<feature type="transmembrane region" description="Helical" evidence="6">
    <location>
        <begin position="145"/>
        <end position="168"/>
    </location>
</feature>
<name>A0A3M8P4H6_9BACL</name>
<feature type="transmembrane region" description="Helical" evidence="6">
    <location>
        <begin position="360"/>
        <end position="382"/>
    </location>
</feature>
<sequence>MDEAMKVRRATYHLYTFTVSKVISTFGSSVYAFGISLYILALTGSAASFALNLICSILPRAVMAPFAGYAADRYPKKVVVILSQTISIVSVGGLLVYSITAGLSLAAIYTATALVSASSMFTSVAFSSAIANLIDPDRIQRAMGFNQSAVAIATIGGPVVGGMLFGFVSIHTFLTIQVAAYSIAVVMEATMDFQLFTRRLKENLTKADKTVRESMKEGIFYVKSNRPVMVIVTVALGVNFFFSALMIGLPFIAVQQLGVKATHFGFIEGMIAGGMLLASVYFSIRKEVKFPLLFAKRGVLSMAVLLSGLGLPLIIELPYPVMVSFYLMLMLTFGITNVFVNTPIGVMIQKEVVEEYRGRVLGIVESMAMAMMPLGYLLFGLLFDLMPAEYVVISSSVCLILMTNYLMRPSVLEEAHPDLAAATQIRSSLQK</sequence>
<dbReference type="PANTHER" id="PTHR23513:SF6">
    <property type="entry name" value="MAJOR FACILITATOR SUPERFAMILY ASSOCIATED DOMAIN-CONTAINING PROTEIN"/>
    <property type="match status" value="1"/>
</dbReference>
<comment type="subcellular location">
    <subcellularLocation>
        <location evidence="1">Cell membrane</location>
        <topology evidence="1">Multi-pass membrane protein</topology>
    </subcellularLocation>
</comment>
<proteinExistence type="predicted"/>
<dbReference type="RefSeq" id="WP_123166255.1">
    <property type="nucleotide sequence ID" value="NZ_RIAX01000012.1"/>
</dbReference>
<evidence type="ECO:0000256" key="4">
    <source>
        <dbReference type="ARBA" id="ARBA00022989"/>
    </source>
</evidence>
<dbReference type="Proteomes" id="UP000275473">
    <property type="component" value="Unassembled WGS sequence"/>
</dbReference>